<dbReference type="STRING" id="1408435.GCA_000685885_00247"/>
<dbReference type="PROSITE" id="PS00211">
    <property type="entry name" value="ABC_TRANSPORTER_1"/>
    <property type="match status" value="1"/>
</dbReference>
<dbReference type="InterPro" id="IPR050611">
    <property type="entry name" value="ABCF"/>
</dbReference>
<keyword evidence="6" id="KW-1185">Reference proteome</keyword>
<dbReference type="GO" id="GO:0016887">
    <property type="term" value="F:ATP hydrolysis activity"/>
    <property type="evidence" value="ECO:0007669"/>
    <property type="project" value="InterPro"/>
</dbReference>
<evidence type="ECO:0000259" key="4">
    <source>
        <dbReference type="PROSITE" id="PS50893"/>
    </source>
</evidence>
<protein>
    <submittedName>
        <fullName evidence="5">ABC transporter ATP-binding protein</fullName>
    </submittedName>
</protein>
<dbReference type="CDD" id="cd03221">
    <property type="entry name" value="ABCF_EF-3"/>
    <property type="match status" value="2"/>
</dbReference>
<dbReference type="InterPro" id="IPR032781">
    <property type="entry name" value="ABC_tran_Xtn"/>
</dbReference>
<organism evidence="5 6">
    <name type="scientific">Mesoplasma melaleucae</name>
    <dbReference type="NCBI Taxonomy" id="81459"/>
    <lineage>
        <taxon>Bacteria</taxon>
        <taxon>Bacillati</taxon>
        <taxon>Mycoplasmatota</taxon>
        <taxon>Mollicutes</taxon>
        <taxon>Entomoplasmatales</taxon>
        <taxon>Entomoplasmataceae</taxon>
        <taxon>Mesoplasma</taxon>
    </lineage>
</organism>
<evidence type="ECO:0000313" key="5">
    <source>
        <dbReference type="EMBL" id="ATZ17662.1"/>
    </source>
</evidence>
<evidence type="ECO:0000313" key="6">
    <source>
        <dbReference type="Proteomes" id="UP000231896"/>
    </source>
</evidence>
<dbReference type="EMBL" id="CP024964">
    <property type="protein sequence ID" value="ATZ17662.1"/>
    <property type="molecule type" value="Genomic_DNA"/>
</dbReference>
<dbReference type="Pfam" id="PF00005">
    <property type="entry name" value="ABC_tran"/>
    <property type="match status" value="2"/>
</dbReference>
<gene>
    <name evidence="5" type="ORF">EMELA_v1c00770</name>
</gene>
<accession>A0A2K8NUZ5</accession>
<dbReference type="InterPro" id="IPR003593">
    <property type="entry name" value="AAA+_ATPase"/>
</dbReference>
<feature type="domain" description="ABC transporter" evidence="4">
    <location>
        <begin position="296"/>
        <end position="510"/>
    </location>
</feature>
<dbReference type="GO" id="GO:0005524">
    <property type="term" value="F:ATP binding"/>
    <property type="evidence" value="ECO:0007669"/>
    <property type="project" value="UniProtKB-KW"/>
</dbReference>
<reference evidence="5 6" key="1">
    <citation type="submission" date="2017-11" db="EMBL/GenBank/DDBJ databases">
        <title>Genome sequence of Entomoplasma melaleucae M1 (ATCC 49191).</title>
        <authorList>
            <person name="Lo W.-S."/>
            <person name="Gasparich G.E."/>
            <person name="Kuo C.-H."/>
        </authorList>
    </citation>
    <scope>NUCLEOTIDE SEQUENCE [LARGE SCALE GENOMIC DNA]</scope>
    <source>
        <strain evidence="5 6">M1</strain>
    </source>
</reference>
<dbReference type="Proteomes" id="UP000231896">
    <property type="component" value="Chromosome"/>
</dbReference>
<evidence type="ECO:0000256" key="3">
    <source>
        <dbReference type="ARBA" id="ARBA00022840"/>
    </source>
</evidence>
<dbReference type="Pfam" id="PF12848">
    <property type="entry name" value="ABC_tran_Xtn"/>
    <property type="match status" value="1"/>
</dbReference>
<evidence type="ECO:0000256" key="1">
    <source>
        <dbReference type="ARBA" id="ARBA00022737"/>
    </source>
</evidence>
<evidence type="ECO:0000256" key="2">
    <source>
        <dbReference type="ARBA" id="ARBA00022741"/>
    </source>
</evidence>
<keyword evidence="1" id="KW-0677">Repeat</keyword>
<dbReference type="FunFam" id="3.40.50.300:FF:000011">
    <property type="entry name" value="Putative ABC transporter ATP-binding component"/>
    <property type="match status" value="1"/>
</dbReference>
<dbReference type="AlphaFoldDB" id="A0A2K8NUZ5"/>
<dbReference type="InterPro" id="IPR017871">
    <property type="entry name" value="ABC_transporter-like_CS"/>
</dbReference>
<dbReference type="KEGG" id="eml:EMELA_v1c00770"/>
<keyword evidence="2" id="KW-0547">Nucleotide-binding</keyword>
<feature type="domain" description="ABC transporter" evidence="4">
    <location>
        <begin position="4"/>
        <end position="256"/>
    </location>
</feature>
<dbReference type="InterPro" id="IPR003439">
    <property type="entry name" value="ABC_transporter-like_ATP-bd"/>
</dbReference>
<dbReference type="PANTHER" id="PTHR19211:SF65">
    <property type="entry name" value="ABC TRANSPORTER DOMAIN-CONTAINING PROTEIN"/>
    <property type="match status" value="1"/>
</dbReference>
<sequence length="512" mass="57896">MSLILLENITHQNGGKKLYEDSGMRINKGEHVALLGPNGAGKTTLLNIIAQKIVPDHGNVEWHPKAKIGYLDQHQEVDMTITGEDYLKDAFKHLFDMEAEIHQIYENMTIKYKEEELVKALALQDELNIKGFDSIDKQIGNLVAGLGIKPDNVKRPLGFLSGGQRGKILLAKLLLKNDDFILLDEPTNFLDVEQVEWLVTFLQNYESAFLVVSHDRDFINKIVNVIYAIENLEIVRYVGNYDKYVELSALRAEQYDKAREAQQGQISKLKEYIAKNGARASTARSAQSRKKQLEKIDVMDVRKENAKPNIHFKYKRPSSTVIVKAEQLEIGYDFALTKPLTFELREGEKCIVKGYNGIGKTTFLKTIAGEIEKISGDLEVGQGVYTNFFHQIDDFEEHETPVSYLLTRYPQMTSGEVRAKIGIFGLKSELMMNKMKDLSGGEQTKVRLAALSLEPSSLLILDEPTNHIDVLAKESLLDAIKKFEGTVLITTHDINFETQWADKVLDFEDILG</sequence>
<name>A0A2K8NUZ5_9MOLU</name>
<dbReference type="InterPro" id="IPR027417">
    <property type="entry name" value="P-loop_NTPase"/>
</dbReference>
<dbReference type="PANTHER" id="PTHR19211">
    <property type="entry name" value="ATP-BINDING TRANSPORT PROTEIN-RELATED"/>
    <property type="match status" value="1"/>
</dbReference>
<dbReference type="Gene3D" id="3.40.50.300">
    <property type="entry name" value="P-loop containing nucleotide triphosphate hydrolases"/>
    <property type="match status" value="2"/>
</dbReference>
<dbReference type="RefSeq" id="WP_028123973.1">
    <property type="nucleotide sequence ID" value="NZ_CP024964.1"/>
</dbReference>
<dbReference type="SMART" id="SM00382">
    <property type="entry name" value="AAA"/>
    <property type="match status" value="2"/>
</dbReference>
<dbReference type="PROSITE" id="PS50893">
    <property type="entry name" value="ABC_TRANSPORTER_2"/>
    <property type="match status" value="2"/>
</dbReference>
<keyword evidence="3 5" id="KW-0067">ATP-binding</keyword>
<dbReference type="SUPFAM" id="SSF52540">
    <property type="entry name" value="P-loop containing nucleoside triphosphate hydrolases"/>
    <property type="match status" value="2"/>
</dbReference>
<proteinExistence type="predicted"/>
<dbReference type="OrthoDB" id="9801441at2"/>